<feature type="domain" description="BFD-like [2Fe-2S]-binding" evidence="18">
    <location>
        <begin position="482"/>
        <end position="532"/>
    </location>
</feature>
<comment type="similarity">
    <text evidence="5">Belongs to the nitrite and sulfite reductase 4Fe-4S domain family.</text>
</comment>
<evidence type="ECO:0000256" key="2">
    <source>
        <dbReference type="ARBA" id="ARBA00001966"/>
    </source>
</evidence>
<keyword evidence="9" id="KW-0479">Metal-binding</keyword>
<feature type="domain" description="Nitrite/sulphite reductase 4Fe-4S" evidence="17">
    <location>
        <begin position="571"/>
        <end position="676"/>
    </location>
</feature>
<keyword evidence="7" id="KW-0285">Flavoprotein</keyword>
<organism evidence="21 22">
    <name type="scientific">Lihuaxuella thermophila</name>
    <dbReference type="NCBI Taxonomy" id="1173111"/>
    <lineage>
        <taxon>Bacteria</taxon>
        <taxon>Bacillati</taxon>
        <taxon>Bacillota</taxon>
        <taxon>Bacilli</taxon>
        <taxon>Bacillales</taxon>
        <taxon>Thermoactinomycetaceae</taxon>
        <taxon>Lihuaxuella</taxon>
    </lineage>
</organism>
<dbReference type="GO" id="GO:0050661">
    <property type="term" value="F:NADP binding"/>
    <property type="evidence" value="ECO:0007669"/>
    <property type="project" value="InterPro"/>
</dbReference>
<gene>
    <name evidence="21" type="ORF">SAMN05444955_11846</name>
</gene>
<evidence type="ECO:0000256" key="4">
    <source>
        <dbReference type="ARBA" id="ARBA00005096"/>
    </source>
</evidence>
<protein>
    <submittedName>
        <fullName evidence="21">Nitrite reductase (NADH) large subunit</fullName>
    </submittedName>
</protein>
<dbReference type="InterPro" id="IPR023753">
    <property type="entry name" value="FAD/NAD-binding_dom"/>
</dbReference>
<evidence type="ECO:0000313" key="22">
    <source>
        <dbReference type="Proteomes" id="UP000199695"/>
    </source>
</evidence>
<keyword evidence="10" id="KW-0274">FAD</keyword>
<dbReference type="InterPro" id="IPR016156">
    <property type="entry name" value="FAD/NAD-linked_Rdtase_dimer_sf"/>
</dbReference>
<evidence type="ECO:0000256" key="15">
    <source>
        <dbReference type="ARBA" id="ARBA00034078"/>
    </source>
</evidence>
<dbReference type="PRINTS" id="PR00411">
    <property type="entry name" value="PNDRDTASEI"/>
</dbReference>
<sequence>MQKKKLVLIGNGMAGVRAIEEILKLAPEAFDITIFGSEPHPNYNRILLSKVLQGDTSIDDITIHDWNWYKENHIRLFAGETVVRIDPEQQVVMTDRNRRVEYDACIIATGSLPFMLPLPGADKEGVTAFRNIQDCQRIIETSKNYKKAVVIGGGLLGLEAARGLLNLGMQVDVVHLFPYLMERQLDPTAGKLLQRELEKQGMNFLLKKQTEAIIGRKRVKGLRFKDGSKTEADLVVMAVGIRPNVALAKESGIEVNRGIVVNDYMQTNIPNIYAVGECAEHRGTVYGLVAPLYEQAKELAKKICGIDSNGYQGSILYSQLKVSGVDVFSAGEFMEDEHTRAISFYDEINGVYKKVLIRNNKMVGAILFGDVSESAKWLHMISQQADVSEVVKLSLFPSSPEDSGSSMVAKMPDHEVVCRCNRVTKGAIMKAICNEGLSTVEEVKQCTKASGSCGGCKPLVASILEYTLHEAPDTLPAAKEPICDCTTWSHDEVIQAIKEKQWTHREEAMKALGWIREEGCSVCRPALDYYIRTIHPEKPETAEEFPPHHQQGCGSPFCGSNVKGNQLLSVLETKFARLPTPHRVKIGVSPCQCNAAEAMIKDFGVVGAPGGWELYVGGRGDTQVRAGQLLCTVDTEAEVLEMAGAFLQYYRETAHFLERTSKWIERLGVEQVREVLFDPEARTELLERLEVARSMSSRETGREAREQADQRTDSQPARNVMSISK</sequence>
<reference evidence="21 22" key="1">
    <citation type="submission" date="2016-10" db="EMBL/GenBank/DDBJ databases">
        <authorList>
            <person name="de Groot N.N."/>
        </authorList>
    </citation>
    <scope>NUCLEOTIDE SEQUENCE [LARGE SCALE GENOMIC DNA]</scope>
    <source>
        <strain evidence="21 22">DSM 46701</strain>
    </source>
</reference>
<dbReference type="GO" id="GO:0051537">
    <property type="term" value="F:2 iron, 2 sulfur cluster binding"/>
    <property type="evidence" value="ECO:0007669"/>
    <property type="project" value="UniProtKB-KW"/>
</dbReference>
<dbReference type="Gene3D" id="3.50.50.60">
    <property type="entry name" value="FAD/NAD(P)-binding domain"/>
    <property type="match status" value="2"/>
</dbReference>
<evidence type="ECO:0000259" key="19">
    <source>
        <dbReference type="Pfam" id="PF07992"/>
    </source>
</evidence>
<evidence type="ECO:0000256" key="6">
    <source>
        <dbReference type="ARBA" id="ARBA00022617"/>
    </source>
</evidence>
<dbReference type="CDD" id="cd19943">
    <property type="entry name" value="NirB_Fer2_BFD-like_1"/>
    <property type="match status" value="1"/>
</dbReference>
<dbReference type="Gene3D" id="3.30.413.10">
    <property type="entry name" value="Sulfite Reductase Hemoprotein, domain 1"/>
    <property type="match status" value="1"/>
</dbReference>
<dbReference type="GO" id="GO:0098809">
    <property type="term" value="F:nitrite reductase activity"/>
    <property type="evidence" value="ECO:0007669"/>
    <property type="project" value="InterPro"/>
</dbReference>
<evidence type="ECO:0000256" key="14">
    <source>
        <dbReference type="ARBA" id="ARBA00023063"/>
    </source>
</evidence>
<accession>A0A1H8IL77</accession>
<dbReference type="InterPro" id="IPR006067">
    <property type="entry name" value="NO2/SO3_Rdtase_4Fe4S_dom"/>
</dbReference>
<dbReference type="PRINTS" id="PR00368">
    <property type="entry name" value="FADPNR"/>
</dbReference>
<evidence type="ECO:0000256" key="8">
    <source>
        <dbReference type="ARBA" id="ARBA00022714"/>
    </source>
</evidence>
<proteinExistence type="inferred from homology"/>
<dbReference type="Pfam" id="PF04324">
    <property type="entry name" value="Fer2_BFD"/>
    <property type="match status" value="2"/>
</dbReference>
<evidence type="ECO:0000256" key="16">
    <source>
        <dbReference type="SAM" id="MobiDB-lite"/>
    </source>
</evidence>
<comment type="pathway">
    <text evidence="4">Nitrogen metabolism; nitrate reduction (assimilation).</text>
</comment>
<comment type="cofactor">
    <cofactor evidence="2">
        <name>[4Fe-4S] cluster</name>
        <dbReference type="ChEBI" id="CHEBI:49883"/>
    </cofactor>
</comment>
<evidence type="ECO:0000256" key="3">
    <source>
        <dbReference type="ARBA" id="ARBA00001974"/>
    </source>
</evidence>
<dbReference type="PANTHER" id="PTHR43809:SF1">
    <property type="entry name" value="NITRITE REDUCTASE (NADH) LARGE SUBUNIT"/>
    <property type="match status" value="1"/>
</dbReference>
<dbReference type="Pfam" id="PF18267">
    <property type="entry name" value="Rubredoxin_C"/>
    <property type="match status" value="1"/>
</dbReference>
<dbReference type="Proteomes" id="UP000199695">
    <property type="component" value="Unassembled WGS sequence"/>
</dbReference>
<keyword evidence="6" id="KW-0349">Heme</keyword>
<evidence type="ECO:0000259" key="20">
    <source>
        <dbReference type="Pfam" id="PF18267"/>
    </source>
</evidence>
<dbReference type="RefSeq" id="WP_089972323.1">
    <property type="nucleotide sequence ID" value="NZ_FOCQ01000018.1"/>
</dbReference>
<evidence type="ECO:0000256" key="1">
    <source>
        <dbReference type="ARBA" id="ARBA00001929"/>
    </source>
</evidence>
<dbReference type="OrthoDB" id="9792592at2"/>
<evidence type="ECO:0000259" key="18">
    <source>
        <dbReference type="Pfam" id="PF04324"/>
    </source>
</evidence>
<dbReference type="FunFam" id="3.50.50.60:FF:000033">
    <property type="entry name" value="Nitrite reductase [NAD(P)H], large subunit"/>
    <property type="match status" value="1"/>
</dbReference>
<evidence type="ECO:0000256" key="9">
    <source>
        <dbReference type="ARBA" id="ARBA00022723"/>
    </source>
</evidence>
<dbReference type="GO" id="GO:0046872">
    <property type="term" value="F:metal ion binding"/>
    <property type="evidence" value="ECO:0007669"/>
    <property type="project" value="UniProtKB-KW"/>
</dbReference>
<dbReference type="GO" id="GO:0020037">
    <property type="term" value="F:heme binding"/>
    <property type="evidence" value="ECO:0007669"/>
    <property type="project" value="InterPro"/>
</dbReference>
<evidence type="ECO:0000256" key="11">
    <source>
        <dbReference type="ARBA" id="ARBA00023002"/>
    </source>
</evidence>
<dbReference type="InterPro" id="IPR036188">
    <property type="entry name" value="FAD/NAD-bd_sf"/>
</dbReference>
<dbReference type="InterPro" id="IPR007419">
    <property type="entry name" value="BFD-like_2Fe2S-bd_dom"/>
</dbReference>
<dbReference type="AlphaFoldDB" id="A0A1H8IL77"/>
<dbReference type="Pfam" id="PF01077">
    <property type="entry name" value="NIR_SIR"/>
    <property type="match status" value="1"/>
</dbReference>
<dbReference type="InterPro" id="IPR041854">
    <property type="entry name" value="BFD-like_2Fe2S-bd_dom_sf"/>
</dbReference>
<dbReference type="Pfam" id="PF07992">
    <property type="entry name" value="Pyr_redox_2"/>
    <property type="match status" value="1"/>
</dbReference>
<evidence type="ECO:0000256" key="5">
    <source>
        <dbReference type="ARBA" id="ARBA00010429"/>
    </source>
</evidence>
<evidence type="ECO:0000256" key="12">
    <source>
        <dbReference type="ARBA" id="ARBA00023004"/>
    </source>
</evidence>
<feature type="region of interest" description="Disordered" evidence="16">
    <location>
        <begin position="696"/>
        <end position="725"/>
    </location>
</feature>
<evidence type="ECO:0000256" key="10">
    <source>
        <dbReference type="ARBA" id="ARBA00022827"/>
    </source>
</evidence>
<feature type="domain" description="BFD-like [2Fe-2S]-binding" evidence="18">
    <location>
        <begin position="416"/>
        <end position="465"/>
    </location>
</feature>
<dbReference type="SUPFAM" id="SSF51905">
    <property type="entry name" value="FAD/NAD(P)-binding domain"/>
    <property type="match status" value="2"/>
</dbReference>
<dbReference type="Gene3D" id="3.30.390.30">
    <property type="match status" value="1"/>
</dbReference>
<dbReference type="InterPro" id="IPR052034">
    <property type="entry name" value="NasD-like"/>
</dbReference>
<dbReference type="EMBL" id="FOCQ01000018">
    <property type="protein sequence ID" value="SEN69650.1"/>
    <property type="molecule type" value="Genomic_DNA"/>
</dbReference>
<keyword evidence="12" id="KW-0408">Iron</keyword>
<dbReference type="SUPFAM" id="SSF56014">
    <property type="entry name" value="Nitrite and sulphite reductase 4Fe-4S domain-like"/>
    <property type="match status" value="1"/>
</dbReference>
<name>A0A1H8IL77_9BACL</name>
<keyword evidence="22" id="KW-1185">Reference proteome</keyword>
<feature type="domain" description="NADH-rubredoxin oxidoreductase C-terminal" evidence="20">
    <location>
        <begin position="318"/>
        <end position="384"/>
    </location>
</feature>
<feature type="compositionally biased region" description="Polar residues" evidence="16">
    <location>
        <begin position="713"/>
        <end position="725"/>
    </location>
</feature>
<keyword evidence="8" id="KW-0001">2Fe-2S</keyword>
<keyword evidence="13" id="KW-0411">Iron-sulfur</keyword>
<evidence type="ECO:0000256" key="7">
    <source>
        <dbReference type="ARBA" id="ARBA00022630"/>
    </source>
</evidence>
<evidence type="ECO:0000256" key="13">
    <source>
        <dbReference type="ARBA" id="ARBA00023014"/>
    </source>
</evidence>
<dbReference type="STRING" id="1173111.SAMN05444955_11846"/>
<dbReference type="InterPro" id="IPR012744">
    <property type="entry name" value="Nitri_red_NirB"/>
</dbReference>
<dbReference type="PANTHER" id="PTHR43809">
    <property type="entry name" value="NITRITE REDUCTASE (NADH) LARGE SUBUNIT"/>
    <property type="match status" value="1"/>
</dbReference>
<comment type="cofactor">
    <cofactor evidence="15">
        <name>[2Fe-2S] cluster</name>
        <dbReference type="ChEBI" id="CHEBI:190135"/>
    </cofactor>
</comment>
<evidence type="ECO:0000313" key="21">
    <source>
        <dbReference type="EMBL" id="SEN69650.1"/>
    </source>
</evidence>
<dbReference type="GO" id="GO:0042128">
    <property type="term" value="P:nitrate assimilation"/>
    <property type="evidence" value="ECO:0007669"/>
    <property type="project" value="UniProtKB-KW"/>
</dbReference>
<dbReference type="CDD" id="cd19944">
    <property type="entry name" value="NirB_Fer2_BFD-like_2"/>
    <property type="match status" value="1"/>
</dbReference>
<comment type="cofactor">
    <cofactor evidence="1">
        <name>siroheme</name>
        <dbReference type="ChEBI" id="CHEBI:60052"/>
    </cofactor>
</comment>
<dbReference type="InterPro" id="IPR041575">
    <property type="entry name" value="Rubredoxin_C"/>
</dbReference>
<dbReference type="InterPro" id="IPR045854">
    <property type="entry name" value="NO2/SO3_Rdtase_4Fe4S_sf"/>
</dbReference>
<feature type="compositionally biased region" description="Basic and acidic residues" evidence="16">
    <location>
        <begin position="699"/>
        <end position="712"/>
    </location>
</feature>
<dbReference type="FunFam" id="1.10.10.1100:FF:000002">
    <property type="entry name" value="Nitrite reductase large subunit"/>
    <property type="match status" value="1"/>
</dbReference>
<keyword evidence="11" id="KW-0560">Oxidoreductase</keyword>
<dbReference type="NCBIfam" id="TIGR02374">
    <property type="entry name" value="nitri_red_nirB"/>
    <property type="match status" value="1"/>
</dbReference>
<dbReference type="Gene3D" id="1.10.10.1100">
    <property type="entry name" value="BFD-like [2Fe-2S]-binding domain"/>
    <property type="match status" value="1"/>
</dbReference>
<keyword evidence="14" id="KW-0534">Nitrate assimilation</keyword>
<feature type="domain" description="FAD/NAD(P)-binding" evidence="19">
    <location>
        <begin position="5"/>
        <end position="282"/>
    </location>
</feature>
<comment type="cofactor">
    <cofactor evidence="3">
        <name>FAD</name>
        <dbReference type="ChEBI" id="CHEBI:57692"/>
    </cofactor>
</comment>
<dbReference type="GO" id="GO:0050660">
    <property type="term" value="F:flavin adenine dinucleotide binding"/>
    <property type="evidence" value="ECO:0007669"/>
    <property type="project" value="InterPro"/>
</dbReference>
<evidence type="ECO:0000259" key="17">
    <source>
        <dbReference type="Pfam" id="PF01077"/>
    </source>
</evidence>